<evidence type="ECO:0000313" key="12">
    <source>
        <dbReference type="Proteomes" id="UP000008021"/>
    </source>
</evidence>
<reference evidence="11" key="1">
    <citation type="submission" date="2015-04" db="UniProtKB">
        <authorList>
            <consortium name="EnsemblPlants"/>
        </authorList>
    </citation>
    <scope>IDENTIFICATION</scope>
</reference>
<keyword evidence="8 10" id="KW-0539">Nucleus</keyword>
<dbReference type="PROSITE" id="PS00047">
    <property type="entry name" value="HISTONE_H4"/>
    <property type="match status" value="1"/>
</dbReference>
<dbReference type="FunFam" id="1.10.20.10:FF:000012">
    <property type="entry name" value="Histone H4"/>
    <property type="match status" value="1"/>
</dbReference>
<organism evidence="11">
    <name type="scientific">Oryza meridionalis</name>
    <dbReference type="NCBI Taxonomy" id="40149"/>
    <lineage>
        <taxon>Eukaryota</taxon>
        <taxon>Viridiplantae</taxon>
        <taxon>Streptophyta</taxon>
        <taxon>Embryophyta</taxon>
        <taxon>Tracheophyta</taxon>
        <taxon>Spermatophyta</taxon>
        <taxon>Magnoliopsida</taxon>
        <taxon>Liliopsida</taxon>
        <taxon>Poales</taxon>
        <taxon>Poaceae</taxon>
        <taxon>BOP clade</taxon>
        <taxon>Oryzoideae</taxon>
        <taxon>Oryzeae</taxon>
        <taxon>Oryzinae</taxon>
        <taxon>Oryza</taxon>
    </lineage>
</organism>
<dbReference type="Proteomes" id="UP000008021">
    <property type="component" value="Chromosome 10"/>
</dbReference>
<dbReference type="AlphaFoldDB" id="A0A0E0F0E8"/>
<dbReference type="PRINTS" id="PR00623">
    <property type="entry name" value="HISTONEH4"/>
</dbReference>
<dbReference type="GO" id="GO:0003677">
    <property type="term" value="F:DNA binding"/>
    <property type="evidence" value="ECO:0007669"/>
    <property type="project" value="UniProtKB-KW"/>
</dbReference>
<keyword evidence="7 10" id="KW-0238">DNA-binding</keyword>
<dbReference type="Gene3D" id="1.10.20.10">
    <property type="entry name" value="Histone, subunit A"/>
    <property type="match status" value="1"/>
</dbReference>
<dbReference type="GO" id="GO:0000786">
    <property type="term" value="C:nucleosome"/>
    <property type="evidence" value="ECO:0007669"/>
    <property type="project" value="UniProtKB-KW"/>
</dbReference>
<evidence type="ECO:0000256" key="5">
    <source>
        <dbReference type="ARBA" id="ARBA00011538"/>
    </source>
</evidence>
<dbReference type="GO" id="GO:0046982">
    <property type="term" value="F:protein heterodimerization activity"/>
    <property type="evidence" value="ECO:0007669"/>
    <property type="project" value="InterPro"/>
</dbReference>
<evidence type="ECO:0000256" key="9">
    <source>
        <dbReference type="ARBA" id="ARBA00023269"/>
    </source>
</evidence>
<name>A0A0E0F0E8_9ORYZ</name>
<dbReference type="SUPFAM" id="SSF47113">
    <property type="entry name" value="Histone-fold"/>
    <property type="match status" value="1"/>
</dbReference>
<evidence type="ECO:0000256" key="8">
    <source>
        <dbReference type="ARBA" id="ARBA00023242"/>
    </source>
</evidence>
<keyword evidence="9 10" id="KW-0544">Nucleosome core</keyword>
<comment type="subcellular location">
    <subcellularLocation>
        <location evidence="3">Chromosome</location>
    </subcellularLocation>
    <subcellularLocation>
        <location evidence="2">Nucleus</location>
    </subcellularLocation>
</comment>
<dbReference type="GO" id="GO:0030527">
    <property type="term" value="F:structural constituent of chromatin"/>
    <property type="evidence" value="ECO:0007669"/>
    <property type="project" value="InterPro"/>
</dbReference>
<keyword evidence="12" id="KW-1185">Reference proteome</keyword>
<reference evidence="11" key="2">
    <citation type="submission" date="2018-05" db="EMBL/GenBank/DDBJ databases">
        <title>OmerRS3 (Oryza meridionalis Reference Sequence Version 3).</title>
        <authorList>
            <person name="Zhang J."/>
            <person name="Kudrna D."/>
            <person name="Lee S."/>
            <person name="Talag J."/>
            <person name="Welchert J."/>
            <person name="Wing R.A."/>
        </authorList>
    </citation>
    <scope>NUCLEOTIDE SEQUENCE [LARGE SCALE GENOMIC DNA]</scope>
    <source>
        <strain evidence="11">cv. OR44</strain>
    </source>
</reference>
<dbReference type="SMART" id="SM00417">
    <property type="entry name" value="H4"/>
    <property type="match status" value="1"/>
</dbReference>
<evidence type="ECO:0000313" key="11">
    <source>
        <dbReference type="EnsemblPlants" id="OMERI10G13600.3"/>
    </source>
</evidence>
<sequence>MERRALRRRRWEENPPFYTPAGGGGEGGWSRHVSRASWGRGLDASTARICRSRIIEALMSGWDVMLSLSSSAMSGRGKGGKGLGKGGAKRHRKVLRDNIQGITKPAIRRLARRGGVKRISGLIYEETRGVLKIFLENVIRDAVTYTEHARRKTVTAMDVKLARTDWFSQIEY</sequence>
<dbReference type="HOGENOM" id="CLU_109117_0_1_1"/>
<dbReference type="InterPro" id="IPR019809">
    <property type="entry name" value="Histone_H4_CS"/>
</dbReference>
<evidence type="ECO:0000256" key="2">
    <source>
        <dbReference type="ARBA" id="ARBA00004123"/>
    </source>
</evidence>
<evidence type="ECO:0000256" key="6">
    <source>
        <dbReference type="ARBA" id="ARBA00022454"/>
    </source>
</evidence>
<evidence type="ECO:0000256" key="10">
    <source>
        <dbReference type="RuleBase" id="RU000528"/>
    </source>
</evidence>
<evidence type="ECO:0000256" key="1">
    <source>
        <dbReference type="ARBA" id="ARBA00002001"/>
    </source>
</evidence>
<evidence type="ECO:0000256" key="3">
    <source>
        <dbReference type="ARBA" id="ARBA00004286"/>
    </source>
</evidence>
<dbReference type="CDD" id="cd22912">
    <property type="entry name" value="HFD_H4"/>
    <property type="match status" value="1"/>
</dbReference>
<comment type="subunit">
    <text evidence="5 10">The nucleosome is a histone octamer containing two molecules each of H2A, H2B, H3 and H4 assembled in one H3-H4 heterotetramer and two H2A-H2B heterodimers. The octamer wraps approximately 147 bp of DNA.</text>
</comment>
<keyword evidence="6 10" id="KW-0158">Chromosome</keyword>
<dbReference type="InterPro" id="IPR009072">
    <property type="entry name" value="Histone-fold"/>
</dbReference>
<dbReference type="PANTHER" id="PTHR10484">
    <property type="entry name" value="HISTONE H4"/>
    <property type="match status" value="1"/>
</dbReference>
<protein>
    <recommendedName>
        <fullName evidence="10">Histone H4</fullName>
    </recommendedName>
</protein>
<dbReference type="InterPro" id="IPR001951">
    <property type="entry name" value="Histone_H4"/>
</dbReference>
<comment type="similarity">
    <text evidence="4 10">Belongs to the histone H4 family.</text>
</comment>
<proteinExistence type="inferred from homology"/>
<evidence type="ECO:0000256" key="7">
    <source>
        <dbReference type="ARBA" id="ARBA00023125"/>
    </source>
</evidence>
<dbReference type="EnsemblPlants" id="OMERI10G13600.3">
    <property type="protein sequence ID" value="OMERI10G13600.3"/>
    <property type="gene ID" value="OMERI10G13600"/>
</dbReference>
<accession>A0A0E0F0E8</accession>
<dbReference type="Gramene" id="OMERI10G13600.3">
    <property type="protein sequence ID" value="OMERI10G13600.3"/>
    <property type="gene ID" value="OMERI10G13600"/>
</dbReference>
<dbReference type="GO" id="GO:0005634">
    <property type="term" value="C:nucleus"/>
    <property type="evidence" value="ECO:0007669"/>
    <property type="project" value="UniProtKB-SubCell"/>
</dbReference>
<evidence type="ECO:0000256" key="4">
    <source>
        <dbReference type="ARBA" id="ARBA00006564"/>
    </source>
</evidence>
<comment type="function">
    <text evidence="1 10">Core component of nucleosome. Nucleosomes wrap and compact DNA into chromatin, limiting DNA accessibility to the cellular machineries which require DNA as a template. Histones thereby play a central role in transcription regulation, DNA repair, DNA replication and chromosomal stability. DNA accessibility is regulated via a complex set of post-translational modifications of histones, also called histone code, and nucleosome remodeling.</text>
</comment>